<dbReference type="Proteomes" id="UP001165960">
    <property type="component" value="Unassembled WGS sequence"/>
</dbReference>
<protein>
    <submittedName>
        <fullName evidence="1">Uncharacterized protein</fullName>
    </submittedName>
</protein>
<accession>A0ACC2T9L8</accession>
<reference evidence="1" key="1">
    <citation type="submission" date="2022-04" db="EMBL/GenBank/DDBJ databases">
        <title>Genome of the entomopathogenic fungus Entomophthora muscae.</title>
        <authorList>
            <person name="Elya C."/>
            <person name="Lovett B.R."/>
            <person name="Lee E."/>
            <person name="Macias A.M."/>
            <person name="Hajek A.E."/>
            <person name="De Bivort B.L."/>
            <person name="Kasson M.T."/>
            <person name="De Fine Licht H.H."/>
            <person name="Stajich J.E."/>
        </authorList>
    </citation>
    <scope>NUCLEOTIDE SEQUENCE</scope>
    <source>
        <strain evidence="1">Berkeley</strain>
    </source>
</reference>
<dbReference type="EMBL" id="QTSX02003387">
    <property type="protein sequence ID" value="KAJ9071249.1"/>
    <property type="molecule type" value="Genomic_DNA"/>
</dbReference>
<name>A0ACC2T9L8_9FUNG</name>
<organism evidence="1 2">
    <name type="scientific">Entomophthora muscae</name>
    <dbReference type="NCBI Taxonomy" id="34485"/>
    <lineage>
        <taxon>Eukaryota</taxon>
        <taxon>Fungi</taxon>
        <taxon>Fungi incertae sedis</taxon>
        <taxon>Zoopagomycota</taxon>
        <taxon>Entomophthoromycotina</taxon>
        <taxon>Entomophthoromycetes</taxon>
        <taxon>Entomophthorales</taxon>
        <taxon>Entomophthoraceae</taxon>
        <taxon>Entomophthora</taxon>
    </lineage>
</organism>
<gene>
    <name evidence="1" type="ORF">DSO57_1038900</name>
</gene>
<sequence>MLAGTLKLPKIRKYSPSHPIIITDRSLSSINSFQASKDEPESTVVVNGSILTGPFCLQIACLGLYKGLTGFSSKFSKGPISLNDATPIPLPSGWHRLFYSDCDASSYKLLSF</sequence>
<evidence type="ECO:0000313" key="2">
    <source>
        <dbReference type="Proteomes" id="UP001165960"/>
    </source>
</evidence>
<evidence type="ECO:0000313" key="1">
    <source>
        <dbReference type="EMBL" id="KAJ9071249.1"/>
    </source>
</evidence>
<comment type="caution">
    <text evidence="1">The sequence shown here is derived from an EMBL/GenBank/DDBJ whole genome shotgun (WGS) entry which is preliminary data.</text>
</comment>
<proteinExistence type="predicted"/>
<keyword evidence="2" id="KW-1185">Reference proteome</keyword>